<dbReference type="InterPro" id="IPR003150">
    <property type="entry name" value="DNA-bd_RFX"/>
</dbReference>
<keyword evidence="5" id="KW-1185">Reference proteome</keyword>
<evidence type="ECO:0000259" key="3">
    <source>
        <dbReference type="PROSITE" id="PS51526"/>
    </source>
</evidence>
<dbReference type="Proteomes" id="UP000606974">
    <property type="component" value="Unassembled WGS sequence"/>
</dbReference>
<evidence type="ECO:0000313" key="4">
    <source>
        <dbReference type="EMBL" id="KAF7507197.1"/>
    </source>
</evidence>
<feature type="domain" description="RFX-type winged-helix" evidence="3">
    <location>
        <begin position="242"/>
        <end position="316"/>
    </location>
</feature>
<dbReference type="PANTHER" id="PTHR12619">
    <property type="entry name" value="RFX TRANSCRIPTION FACTOR FAMILY"/>
    <property type="match status" value="1"/>
</dbReference>
<feature type="compositionally biased region" description="Polar residues" evidence="2">
    <location>
        <begin position="813"/>
        <end position="824"/>
    </location>
</feature>
<dbReference type="InterPro" id="IPR036390">
    <property type="entry name" value="WH_DNA-bd_sf"/>
</dbReference>
<sequence length="979" mass="109193">MVHAHAIPEIARPRSQAGQMQAHSHHRQISSATLPDTLQRSRSDTMTSTKSRPRPKSRGSTASIQSAGTATHYQQDQPLPHSMFIPSQHQQQMYNVSPEEMLARYGQEQFAQIQQYNLDPSLPTAPHNEMQSHEMQQYAMHSQAYPQAIPQFGASHDHMQHALARAGTFDAADNQSPAPEDSENADNGQRKKKGSATSIANDAELRRLVQQYQGQTLKTVAAEVQQNEGGGGKSEKAKQVFAMLWLQESCQRSSSSVRRDRVFQRYTERCGDERVPTLNPASFGKLVRIIFPNVQTRRLGVRGESKYHYVDLSLVPREGSQTVTYQPQTISRPVSQHGHNNSLGEASMPHPNHTRNGSSHQLSAAPPDTAEFPAPSASFGSQSIDIATRYNVYPPPPVKANGKMHCEKSNAPLLRISTNQMSPSLITCLPSIRSSLPATLTTYLGLPSSTSHTSPSLSQTEAKIELPDIHEYLAGVHYDPPIVDSLSSLYRSYCIMVIDSFRFCREKPFFHHHSAFNGTMTVPVAKLLAEPRVASWIHECDMRMYKKMIRYIAPLVTQVVPEPVWSMFDRVSTKLVNHLVSAFEEKCPAHVVAAKVVPATRFCNLLKKLARVNQAANNVAPLLSDETTRTQMWADMVTLLSPDRLLDESMPSPECWTAIEWSLRNEMRALLTPFDEEALRPIEAQDSTEWSQYFANTAILGKSSPTQPISESSLDRWIQWLEKLPEVFEGHHPQCIIDWHTRFWDSILTQLGMGGAQSYQAWWFLKAFLSSMLGWMTQMEGLLLPEAEQRRIDDMEKEKRIQDEGWAAGHAYSSPTIDAGSNTVPGLRRKRTQDDVGGDERAVGPTRSGKANEEVCGLTRQETTNRHRVSASVEAGTISDEDEQAKGDGEGMNHPPLELPSIETANSPKRQNQSYDDSGISLDAEIEDGAEVVASENAVAANDTGTDEKEKERQKQKRLRREWGILSDGPDAMGEIVVI</sequence>
<dbReference type="EMBL" id="JAACFV010000073">
    <property type="protein sequence ID" value="KAF7507197.1"/>
    <property type="molecule type" value="Genomic_DNA"/>
</dbReference>
<dbReference type="SUPFAM" id="SSF46785">
    <property type="entry name" value="Winged helix' DNA-binding domain"/>
    <property type="match status" value="1"/>
</dbReference>
<reference evidence="4" key="1">
    <citation type="submission" date="2020-02" db="EMBL/GenBank/DDBJ databases">
        <authorList>
            <person name="Palmer J.M."/>
        </authorList>
    </citation>
    <scope>NUCLEOTIDE SEQUENCE</scope>
    <source>
        <strain evidence="4">EPUS1.4</strain>
        <tissue evidence="4">Thallus</tissue>
    </source>
</reference>
<dbReference type="FunFam" id="1.10.10.10:FF:000119">
    <property type="entry name" value="DNA damage and replication checkpoint protein"/>
    <property type="match status" value="1"/>
</dbReference>
<feature type="compositionally biased region" description="Polar residues" evidence="2">
    <location>
        <begin position="326"/>
        <end position="344"/>
    </location>
</feature>
<accession>A0A8H7AG03</accession>
<dbReference type="InterPro" id="IPR057321">
    <property type="entry name" value="RFX1-4/6/8-like_BCD"/>
</dbReference>
<evidence type="ECO:0000256" key="2">
    <source>
        <dbReference type="SAM" id="MobiDB-lite"/>
    </source>
</evidence>
<gene>
    <name evidence="4" type="ORF">GJ744_010879</name>
</gene>
<keyword evidence="1" id="KW-0238">DNA-binding</keyword>
<evidence type="ECO:0000313" key="5">
    <source>
        <dbReference type="Proteomes" id="UP000606974"/>
    </source>
</evidence>
<feature type="region of interest" description="Disordered" evidence="2">
    <location>
        <begin position="169"/>
        <end position="202"/>
    </location>
</feature>
<dbReference type="InterPro" id="IPR039779">
    <property type="entry name" value="RFX-like"/>
</dbReference>
<feature type="compositionally biased region" description="Polar residues" evidence="2">
    <location>
        <begin position="903"/>
        <end position="916"/>
    </location>
</feature>
<comment type="caution">
    <text evidence="4">The sequence shown here is derived from an EMBL/GenBank/DDBJ whole genome shotgun (WGS) entry which is preliminary data.</text>
</comment>
<dbReference type="AlphaFoldDB" id="A0A8H7AG03"/>
<evidence type="ECO:0000256" key="1">
    <source>
        <dbReference type="ARBA" id="ARBA00023125"/>
    </source>
</evidence>
<dbReference type="GO" id="GO:0000978">
    <property type="term" value="F:RNA polymerase II cis-regulatory region sequence-specific DNA binding"/>
    <property type="evidence" value="ECO:0007669"/>
    <property type="project" value="TreeGrafter"/>
</dbReference>
<feature type="compositionally biased region" description="Polar residues" evidence="2">
    <location>
        <begin position="58"/>
        <end position="77"/>
    </location>
</feature>
<feature type="compositionally biased region" description="Polar residues" evidence="2">
    <location>
        <begin position="29"/>
        <end position="50"/>
    </location>
</feature>
<dbReference type="Pfam" id="PF02257">
    <property type="entry name" value="RFX_DNA_binding"/>
    <property type="match status" value="1"/>
</dbReference>
<feature type="region of interest" description="Disordered" evidence="2">
    <location>
        <begin position="1"/>
        <end position="82"/>
    </location>
</feature>
<protein>
    <recommendedName>
        <fullName evidence="3">RFX-type winged-helix domain-containing protein</fullName>
    </recommendedName>
</protein>
<feature type="compositionally biased region" description="Basic and acidic residues" evidence="2">
    <location>
        <begin position="832"/>
        <end position="842"/>
    </location>
</feature>
<dbReference type="PANTHER" id="PTHR12619:SF5">
    <property type="entry name" value="TRANSCRIPTION FACTOR RFX4"/>
    <property type="match status" value="1"/>
</dbReference>
<organism evidence="4 5">
    <name type="scientific">Endocarpon pusillum</name>
    <dbReference type="NCBI Taxonomy" id="364733"/>
    <lineage>
        <taxon>Eukaryota</taxon>
        <taxon>Fungi</taxon>
        <taxon>Dikarya</taxon>
        <taxon>Ascomycota</taxon>
        <taxon>Pezizomycotina</taxon>
        <taxon>Eurotiomycetes</taxon>
        <taxon>Chaetothyriomycetidae</taxon>
        <taxon>Verrucariales</taxon>
        <taxon>Verrucariaceae</taxon>
        <taxon>Endocarpon</taxon>
    </lineage>
</organism>
<proteinExistence type="predicted"/>
<dbReference type="GO" id="GO:0000981">
    <property type="term" value="F:DNA-binding transcription factor activity, RNA polymerase II-specific"/>
    <property type="evidence" value="ECO:0007669"/>
    <property type="project" value="TreeGrafter"/>
</dbReference>
<feature type="region of interest" description="Disordered" evidence="2">
    <location>
        <begin position="811"/>
        <end position="920"/>
    </location>
</feature>
<dbReference type="InterPro" id="IPR036388">
    <property type="entry name" value="WH-like_DNA-bd_sf"/>
</dbReference>
<feature type="region of interest" description="Disordered" evidence="2">
    <location>
        <begin position="326"/>
        <end position="378"/>
    </location>
</feature>
<dbReference type="OrthoDB" id="10056949at2759"/>
<name>A0A8H7AG03_9EURO</name>
<dbReference type="Gene3D" id="1.10.10.10">
    <property type="entry name" value="Winged helix-like DNA-binding domain superfamily/Winged helix DNA-binding domain"/>
    <property type="match status" value="1"/>
</dbReference>
<feature type="region of interest" description="Disordered" evidence="2">
    <location>
        <begin position="934"/>
        <end position="958"/>
    </location>
</feature>
<dbReference type="PROSITE" id="PS51526">
    <property type="entry name" value="RFX_DBD"/>
    <property type="match status" value="1"/>
</dbReference>
<dbReference type="Pfam" id="PF25340">
    <property type="entry name" value="BCD_RFX"/>
    <property type="match status" value="1"/>
</dbReference>